<evidence type="ECO:0000256" key="1">
    <source>
        <dbReference type="SAM" id="Phobius"/>
    </source>
</evidence>
<gene>
    <name evidence="2" type="ORF">Ocin01_04574</name>
</gene>
<keyword evidence="1" id="KW-0472">Membrane</keyword>
<accession>A0A1D2NA01</accession>
<feature type="transmembrane region" description="Helical" evidence="1">
    <location>
        <begin position="18"/>
        <end position="40"/>
    </location>
</feature>
<keyword evidence="3" id="KW-1185">Reference proteome</keyword>
<evidence type="ECO:0000313" key="2">
    <source>
        <dbReference type="EMBL" id="ODN02080.1"/>
    </source>
</evidence>
<dbReference type="Proteomes" id="UP000094527">
    <property type="component" value="Unassembled WGS sequence"/>
</dbReference>
<organism evidence="2 3">
    <name type="scientific">Orchesella cincta</name>
    <name type="common">Springtail</name>
    <name type="synonym">Podura cincta</name>
    <dbReference type="NCBI Taxonomy" id="48709"/>
    <lineage>
        <taxon>Eukaryota</taxon>
        <taxon>Metazoa</taxon>
        <taxon>Ecdysozoa</taxon>
        <taxon>Arthropoda</taxon>
        <taxon>Hexapoda</taxon>
        <taxon>Collembola</taxon>
        <taxon>Entomobryomorpha</taxon>
        <taxon>Entomobryoidea</taxon>
        <taxon>Orchesellidae</taxon>
        <taxon>Orchesellinae</taxon>
        <taxon>Orchesella</taxon>
    </lineage>
</organism>
<comment type="caution">
    <text evidence="2">The sequence shown here is derived from an EMBL/GenBank/DDBJ whole genome shotgun (WGS) entry which is preliminary data.</text>
</comment>
<reference evidence="2 3" key="1">
    <citation type="journal article" date="2016" name="Genome Biol. Evol.">
        <title>Gene Family Evolution Reflects Adaptation to Soil Environmental Stressors in the Genome of the Collembolan Orchesella cincta.</title>
        <authorList>
            <person name="Faddeeva-Vakhrusheva A."/>
            <person name="Derks M.F."/>
            <person name="Anvar S.Y."/>
            <person name="Agamennone V."/>
            <person name="Suring W."/>
            <person name="Smit S."/>
            <person name="van Straalen N.M."/>
            <person name="Roelofs D."/>
        </authorList>
    </citation>
    <scope>NUCLEOTIDE SEQUENCE [LARGE SCALE GENOMIC DNA]</scope>
    <source>
        <tissue evidence="2">Mixed pool</tissue>
    </source>
</reference>
<keyword evidence="1" id="KW-0812">Transmembrane</keyword>
<dbReference type="AlphaFoldDB" id="A0A1D2NA01"/>
<evidence type="ECO:0000313" key="3">
    <source>
        <dbReference type="Proteomes" id="UP000094527"/>
    </source>
</evidence>
<keyword evidence="1" id="KW-1133">Transmembrane helix</keyword>
<name>A0A1D2NA01_ORCCI</name>
<protein>
    <submittedName>
        <fullName evidence="2">Uncharacterized protein</fullName>
    </submittedName>
</protein>
<proteinExistence type="predicted"/>
<sequence length="65" mass="7789">MHTTQYFILTKFTRNYEWVKLLLVLVAGLATMMLPTVSFLRRRKQDIRWKMLTGFRLQLSPGWEG</sequence>
<dbReference type="EMBL" id="LJIJ01000125">
    <property type="protein sequence ID" value="ODN02080.1"/>
    <property type="molecule type" value="Genomic_DNA"/>
</dbReference>